<accession>A0AAN8RDE8</accession>
<proteinExistence type="predicted"/>
<dbReference type="InterPro" id="IPR000845">
    <property type="entry name" value="Nucleoside_phosphorylase_d"/>
</dbReference>
<evidence type="ECO:0000313" key="4">
    <source>
        <dbReference type="Proteomes" id="UP001313282"/>
    </source>
</evidence>
<dbReference type="SMART" id="SM00028">
    <property type="entry name" value="TPR"/>
    <property type="match status" value="6"/>
</dbReference>
<gene>
    <name evidence="3" type="ORF">TWF718_007682</name>
</gene>
<dbReference type="GO" id="GO:0003824">
    <property type="term" value="F:catalytic activity"/>
    <property type="evidence" value="ECO:0007669"/>
    <property type="project" value="InterPro"/>
</dbReference>
<dbReference type="InterPro" id="IPR019734">
    <property type="entry name" value="TPR_rpt"/>
</dbReference>
<organism evidence="3 4">
    <name type="scientific">Orbilia javanica</name>
    <dbReference type="NCBI Taxonomy" id="47235"/>
    <lineage>
        <taxon>Eukaryota</taxon>
        <taxon>Fungi</taxon>
        <taxon>Dikarya</taxon>
        <taxon>Ascomycota</taxon>
        <taxon>Pezizomycotina</taxon>
        <taxon>Orbiliomycetes</taxon>
        <taxon>Orbiliales</taxon>
        <taxon>Orbiliaceae</taxon>
        <taxon>Orbilia</taxon>
    </lineage>
</organism>
<evidence type="ECO:0000313" key="3">
    <source>
        <dbReference type="EMBL" id="KAK6345776.1"/>
    </source>
</evidence>
<dbReference type="SUPFAM" id="SSF53167">
    <property type="entry name" value="Purine and uridine phosphorylases"/>
    <property type="match status" value="1"/>
</dbReference>
<protein>
    <submittedName>
        <fullName evidence="3">Uncharacterized protein</fullName>
    </submittedName>
</protein>
<evidence type="ECO:0000259" key="2">
    <source>
        <dbReference type="Pfam" id="PF01048"/>
    </source>
</evidence>
<feature type="domain" description="Nucleoside phosphorylase" evidence="2">
    <location>
        <begin position="13"/>
        <end position="288"/>
    </location>
</feature>
<name>A0AAN8RDE8_9PEZI</name>
<dbReference type="Pfam" id="PF01048">
    <property type="entry name" value="PNP_UDP_1"/>
    <property type="match status" value="1"/>
</dbReference>
<dbReference type="EMBL" id="JAVHNR010000004">
    <property type="protein sequence ID" value="KAK6345776.1"/>
    <property type="molecule type" value="Genomic_DNA"/>
</dbReference>
<reference evidence="3 4" key="1">
    <citation type="submission" date="2019-10" db="EMBL/GenBank/DDBJ databases">
        <authorList>
            <person name="Palmer J.M."/>
        </authorList>
    </citation>
    <scope>NUCLEOTIDE SEQUENCE [LARGE SCALE GENOMIC DNA]</scope>
    <source>
        <strain evidence="3 4">TWF718</strain>
    </source>
</reference>
<dbReference type="SUPFAM" id="SSF48452">
    <property type="entry name" value="TPR-like"/>
    <property type="match status" value="2"/>
</dbReference>
<dbReference type="GO" id="GO:0009116">
    <property type="term" value="P:nucleoside metabolic process"/>
    <property type="evidence" value="ECO:0007669"/>
    <property type="project" value="InterPro"/>
</dbReference>
<dbReference type="Gene3D" id="3.40.50.1580">
    <property type="entry name" value="Nucleoside phosphorylase domain"/>
    <property type="match status" value="1"/>
</dbReference>
<dbReference type="Gene3D" id="1.25.40.10">
    <property type="entry name" value="Tetratricopeptide repeat domain"/>
    <property type="match status" value="2"/>
</dbReference>
<dbReference type="InterPro" id="IPR002182">
    <property type="entry name" value="NB-ARC"/>
</dbReference>
<evidence type="ECO:0000259" key="1">
    <source>
        <dbReference type="Pfam" id="PF00931"/>
    </source>
</evidence>
<dbReference type="Pfam" id="PF13424">
    <property type="entry name" value="TPR_12"/>
    <property type="match status" value="3"/>
</dbReference>
<dbReference type="Proteomes" id="UP001313282">
    <property type="component" value="Unassembled WGS sequence"/>
</dbReference>
<dbReference type="InterPro" id="IPR035994">
    <property type="entry name" value="Nucleoside_phosphorylase_sf"/>
</dbReference>
<dbReference type="Pfam" id="PF13374">
    <property type="entry name" value="TPR_10"/>
    <property type="match status" value="1"/>
</dbReference>
<dbReference type="GO" id="GO:0043531">
    <property type="term" value="F:ADP binding"/>
    <property type="evidence" value="ECO:0007669"/>
    <property type="project" value="InterPro"/>
</dbReference>
<feature type="domain" description="NB-ARC" evidence="1">
    <location>
        <begin position="333"/>
        <end position="495"/>
    </location>
</feature>
<dbReference type="Pfam" id="PF00931">
    <property type="entry name" value="NB-ARC"/>
    <property type="match status" value="1"/>
</dbReference>
<dbReference type="PANTHER" id="PTHR46082:SF11">
    <property type="entry name" value="AAA+ ATPASE DOMAIN-CONTAINING PROTEIN-RELATED"/>
    <property type="match status" value="1"/>
</dbReference>
<dbReference type="InterPro" id="IPR053137">
    <property type="entry name" value="NLR-like"/>
</dbReference>
<dbReference type="Gene3D" id="3.40.50.300">
    <property type="entry name" value="P-loop containing nucleotide triphosphate hydrolases"/>
    <property type="match status" value="1"/>
</dbReference>
<dbReference type="SUPFAM" id="SSF52540">
    <property type="entry name" value="P-loop containing nucleoside triphosphate hydrolases"/>
    <property type="match status" value="1"/>
</dbReference>
<dbReference type="AlphaFoldDB" id="A0AAN8RDE8"/>
<keyword evidence="4" id="KW-1185">Reference proteome</keyword>
<dbReference type="InterPro" id="IPR027417">
    <property type="entry name" value="P-loop_NTPase"/>
</dbReference>
<dbReference type="PANTHER" id="PTHR46082">
    <property type="entry name" value="ATP/GTP-BINDING PROTEIN-RELATED"/>
    <property type="match status" value="1"/>
</dbReference>
<dbReference type="InterPro" id="IPR011990">
    <property type="entry name" value="TPR-like_helical_dom_sf"/>
</dbReference>
<comment type="caution">
    <text evidence="3">The sequence shown here is derived from an EMBL/GenBank/DDBJ whole genome shotgun (WGS) entry which is preliminary data.</text>
</comment>
<sequence>MTDVTLPNSQYTVAWICALPEERTAGDAMLDATHSGPSEVHPGDDNAYRLGRIGKHNVVIVCLPLGCYGTVSAATVATQMKFTFPSLKIYLMVGIGGGIPSAFHDIRLGDIVVSKPENSLGGVVQYDLGKTVKGGHFERSGCLNKPPPLLLNAIADLKASHESGRGTSDFSDYMAEVYTKNPHLAKNYTYQGRENDTLYDADYEHEGGLTCERCLPSKSISRKLRNSTRPVVHYGIIASGNQVIKHGVTRDRIGNDTQAICFEMEAAGLMDLCPCLVIRGICDYSDNHKNKRWQPYAALAAAAYAKELLCVITDERIFDVPRILHPHFSGRRKYLDQIRDSLDCRSTDQEGAIVSVFGIPGVGKSQLTLKYAVENRSKYKYGFYTIANTVDHWLSSCDNVAQALGLPEAASTEQHKRTQALKRWLSTKRDWILIIDDVTQSVVSLLRDNLPQHLGGHILLSTRDRYIAQEFSPPTSCIRLCEMDPTEGKELILKIYSRNNSSSEIAEKISQELGGLPLALEQGTTCALQRCWELDKFFKNLQENKRVVIGSLLENPHHSDIITTLDIALTTLEPGHLVLLNLILMMNPQALPVQLLMDGAPNLESTLEPANAVDDRLDTPPQEIQKWAVRFRKRFKVLKGPKMKAGPAEAKGPTRRPERTISESLAEVLLSKLELDTAIVILERSSLVRRTQNGEVWVHDLFKELLQGKLKDEERQEFVRCAGKIISGAFPPSRHETWKICNSYLPHSLEVMALLDSCDLHTAETFETMHAIGEYYNDIGRYDDSLQWLERTIVGQEKILGKDHPSVLETIRAIGSALSMQGRYDEALPAFQRVLAGWNSIDRPEYGLKIITGVENIAIVLRKQEKYDEAMEMYQLALNAWEREDDDGKYDSRTISILEGIAICLHSQGRHDDALEYYRLVLRARETTLGKEHSLTLQTLYNTAINLRTLNKNDEALELLQRAMHGREIVLGAEHPLTLDTIFATANVLHRLERYHEAVELYERALPRAEIALGEENPLTIHITHNMAHDLIKLNKYDEALQLYERVYARKKRILGEDHLLTLEMAKYLQIFRED</sequence>